<dbReference type="EMBL" id="UINC01003295">
    <property type="protein sequence ID" value="SVA05063.1"/>
    <property type="molecule type" value="Genomic_DNA"/>
</dbReference>
<proteinExistence type="predicted"/>
<organism evidence="1">
    <name type="scientific">marine metagenome</name>
    <dbReference type="NCBI Taxonomy" id="408172"/>
    <lineage>
        <taxon>unclassified sequences</taxon>
        <taxon>metagenomes</taxon>
        <taxon>ecological metagenomes</taxon>
    </lineage>
</organism>
<reference evidence="1" key="1">
    <citation type="submission" date="2018-05" db="EMBL/GenBank/DDBJ databases">
        <authorList>
            <person name="Lanie J.A."/>
            <person name="Ng W.-L."/>
            <person name="Kazmierczak K.M."/>
            <person name="Andrzejewski T.M."/>
            <person name="Davidsen T.M."/>
            <person name="Wayne K.J."/>
            <person name="Tettelin H."/>
            <person name="Glass J.I."/>
            <person name="Rusch D."/>
            <person name="Podicherti R."/>
            <person name="Tsui H.-C.T."/>
            <person name="Winkler M.E."/>
        </authorList>
    </citation>
    <scope>NUCLEOTIDE SEQUENCE</scope>
</reference>
<sequence length="88" mass="9791">MQSLERATRCQRLTSDSGTEVTIQRLARCHGTGMRYAYHCFTLGTTNDAKICQKACQQPLQLAATKDWFGAQLEISAATPLCLDDHSR</sequence>
<accession>A0A381SUN8</accession>
<protein>
    <submittedName>
        <fullName evidence="1">Uncharacterized protein</fullName>
    </submittedName>
</protein>
<name>A0A381SUN8_9ZZZZ</name>
<dbReference type="AlphaFoldDB" id="A0A381SUN8"/>
<gene>
    <name evidence="1" type="ORF">METZ01_LOCUS57917</name>
</gene>
<evidence type="ECO:0000313" key="1">
    <source>
        <dbReference type="EMBL" id="SVA05063.1"/>
    </source>
</evidence>